<organism evidence="2 3">
    <name type="scientific">Halalkalibacter akibai (strain ATCC 43226 / DSM 21942 / CIP 109018 / JCM 9157 / 1139)</name>
    <name type="common">Bacillus akibai</name>
    <dbReference type="NCBI Taxonomy" id="1236973"/>
    <lineage>
        <taxon>Bacteria</taxon>
        <taxon>Bacillati</taxon>
        <taxon>Bacillota</taxon>
        <taxon>Bacilli</taxon>
        <taxon>Bacillales</taxon>
        <taxon>Bacillaceae</taxon>
        <taxon>Halalkalibacter</taxon>
    </lineage>
</organism>
<dbReference type="Proteomes" id="UP000018896">
    <property type="component" value="Unassembled WGS sequence"/>
</dbReference>
<dbReference type="InterPro" id="IPR009057">
    <property type="entry name" value="Homeodomain-like_sf"/>
</dbReference>
<evidence type="ECO:0000259" key="1">
    <source>
        <dbReference type="Pfam" id="PF13556"/>
    </source>
</evidence>
<dbReference type="PANTHER" id="PTHR33744">
    <property type="entry name" value="CARBOHYDRATE DIACID REGULATOR"/>
    <property type="match status" value="1"/>
</dbReference>
<feature type="domain" description="PucR C-terminal helix-turn-helix" evidence="1">
    <location>
        <begin position="241"/>
        <end position="298"/>
    </location>
</feature>
<reference evidence="2 3" key="1">
    <citation type="journal article" date="2014" name="Genome Announc.">
        <title>Draft Genome Sequences of Three Alkaliphilic Bacillus Strains, Bacillus wakoensis JCM 9140T, Bacillus akibai JCM 9157T, and Bacillus hemicellulosilyticus JCM 9152T.</title>
        <authorList>
            <person name="Yuki M."/>
            <person name="Oshima K."/>
            <person name="Suda W."/>
            <person name="Oshida Y."/>
            <person name="Kitamura K."/>
            <person name="Iida T."/>
            <person name="Hattori M."/>
            <person name="Ohkuma M."/>
        </authorList>
    </citation>
    <scope>NUCLEOTIDE SEQUENCE [LARGE SCALE GENOMIC DNA]</scope>
    <source>
        <strain evidence="2 3">JCM 9157</strain>
    </source>
</reference>
<keyword evidence="3" id="KW-1185">Reference proteome</keyword>
<protein>
    <submittedName>
        <fullName evidence="2">Fis-type helix-turn-helix domain protein</fullName>
    </submittedName>
</protein>
<dbReference type="eggNOG" id="COG2508">
    <property type="taxonomic scope" value="Bacteria"/>
</dbReference>
<proteinExistence type="predicted"/>
<dbReference type="Pfam" id="PF13556">
    <property type="entry name" value="HTH_30"/>
    <property type="match status" value="1"/>
</dbReference>
<comment type="caution">
    <text evidence="2">The sequence shown here is derived from an EMBL/GenBank/DDBJ whole genome shotgun (WGS) entry which is preliminary data.</text>
</comment>
<dbReference type="SUPFAM" id="SSF46689">
    <property type="entry name" value="Homeodomain-like"/>
    <property type="match status" value="1"/>
</dbReference>
<sequence>MLEKLKEHFGNKIVVHSSEFEFKKEDYYWFKTPEQITVGFPNEQLTDDEISLLNLFLSPITFHNSFELTSNEEKYWSSILFDTEYNSNDSKNLSDHFRFTHLKIKGEVSEPDSLVEAIKSLYPTKTIILWVTGSEAVIIDLEPTITDQIDNLHEAIADTIASDFYIDLSLYIGLKSTSIQEARERYDWEKDCFDKIRQSFKKKIYIGEEMIPHLLLYEANSINLNQISKQLLHNVKDDKDLIKSIRVYLDCNMNISLAAKKLYLHRNTLQYRVEKFIEKTGVDIRHFNNAVSIYLALLFNDSSK</sequence>
<dbReference type="PANTHER" id="PTHR33744:SF15">
    <property type="entry name" value="CARBOHYDRATE DIACID REGULATOR"/>
    <property type="match status" value="1"/>
</dbReference>
<dbReference type="InterPro" id="IPR051448">
    <property type="entry name" value="CdaR-like_regulators"/>
</dbReference>
<dbReference type="RefSeq" id="WP_035664636.1">
    <property type="nucleotide sequence ID" value="NZ_BAUV01000016.1"/>
</dbReference>
<dbReference type="EMBL" id="BAUV01000016">
    <property type="protein sequence ID" value="GAE35281.1"/>
    <property type="molecule type" value="Genomic_DNA"/>
</dbReference>
<accession>W4QT54</accession>
<dbReference type="STRING" id="1236973.JCM9157_2382"/>
<dbReference type="InterPro" id="IPR042070">
    <property type="entry name" value="PucR_C-HTH_sf"/>
</dbReference>
<dbReference type="AlphaFoldDB" id="W4QT54"/>
<evidence type="ECO:0000313" key="3">
    <source>
        <dbReference type="Proteomes" id="UP000018896"/>
    </source>
</evidence>
<name>W4QT54_HALA3</name>
<gene>
    <name evidence="2" type="ORF">JCM9157_2382</name>
</gene>
<dbReference type="Gene3D" id="1.10.10.2840">
    <property type="entry name" value="PucR C-terminal helix-turn-helix domain"/>
    <property type="match status" value="1"/>
</dbReference>
<evidence type="ECO:0000313" key="2">
    <source>
        <dbReference type="EMBL" id="GAE35281.1"/>
    </source>
</evidence>
<dbReference type="InterPro" id="IPR025736">
    <property type="entry name" value="PucR_C-HTH_dom"/>
</dbReference>
<dbReference type="OrthoDB" id="9792148at2"/>